<dbReference type="Pfam" id="PF02517">
    <property type="entry name" value="Rce1-like"/>
    <property type="match status" value="1"/>
</dbReference>
<reference evidence="3 4" key="1">
    <citation type="journal article" date="2017" name="BMC Genomics">
        <title>Genomic analysis of methanogenic archaea reveals a shift towards energy conservation.</title>
        <authorList>
            <person name="Gilmore S.P."/>
            <person name="Henske J.K."/>
            <person name="Sexton J.A."/>
            <person name="Solomon K.V."/>
            <person name="Seppala S."/>
            <person name="Yoo J.I."/>
            <person name="Huyett L.M."/>
            <person name="Pressman A."/>
            <person name="Cogan J.Z."/>
            <person name="Kivenson V."/>
            <person name="Peng X."/>
            <person name="Tan Y."/>
            <person name="Valentine D.L."/>
            <person name="O'Malley M.A."/>
        </authorList>
    </citation>
    <scope>NUCLEOTIDE SEQUENCE [LARGE SCALE GENOMIC DNA]</scope>
    <source>
        <strain evidence="3 4">M.o.H.</strain>
    </source>
</reference>
<comment type="caution">
    <text evidence="3">The sequence shown here is derived from an EMBL/GenBank/DDBJ whole genome shotgun (WGS) entry which is preliminary data.</text>
</comment>
<keyword evidence="1" id="KW-1133">Transmembrane helix</keyword>
<feature type="transmembrane region" description="Helical" evidence="1">
    <location>
        <begin position="16"/>
        <end position="39"/>
    </location>
</feature>
<feature type="transmembrane region" description="Helical" evidence="1">
    <location>
        <begin position="282"/>
        <end position="304"/>
    </location>
</feature>
<organism evidence="3 4">
    <name type="scientific">Methanobacterium bryantii</name>
    <dbReference type="NCBI Taxonomy" id="2161"/>
    <lineage>
        <taxon>Archaea</taxon>
        <taxon>Methanobacteriati</taxon>
        <taxon>Methanobacteriota</taxon>
        <taxon>Methanomada group</taxon>
        <taxon>Methanobacteria</taxon>
        <taxon>Methanobacteriales</taxon>
        <taxon>Methanobacteriaceae</taxon>
        <taxon>Methanobacterium</taxon>
    </lineage>
</organism>
<evidence type="ECO:0000259" key="2">
    <source>
        <dbReference type="Pfam" id="PF02517"/>
    </source>
</evidence>
<dbReference type="InterPro" id="IPR042150">
    <property type="entry name" value="MmRce1-like"/>
</dbReference>
<feature type="transmembrane region" description="Helical" evidence="1">
    <location>
        <begin position="149"/>
        <end position="170"/>
    </location>
</feature>
<evidence type="ECO:0000256" key="1">
    <source>
        <dbReference type="SAM" id="Phobius"/>
    </source>
</evidence>
<dbReference type="PANTHER" id="PTHR35797:SF1">
    <property type="entry name" value="PROTEASE"/>
    <property type="match status" value="1"/>
</dbReference>
<dbReference type="OrthoDB" id="28575at2157"/>
<sequence length="343" mass="38838">MNKTLKRGQLKKELSIFLIITFVATYILQFFIYSIAGYIPSPPSQIWVATLVLSMFIPATAAIICIIYFKSSALTRESKIVFTFFLLYVVLFSFENYYQPVMGSVMDQPVLSTIVAVLGMLAVILLNLKKKWRNGLKASKLSFGRNRKYYLILPLTVLLILIFQGIIVYFSGLGVPAAEFNIYTFFVTLIPYLIFSFFTIWAWYFGEEFGWRVYLQDRLFPLLGSYKGVLVLGIIWGAWHYPMNAMGYNFPGQPILGNVLMTIFTIVMGIILSYAVLKTGSVWAAIIIHLFNNKAGNIVAAYLAYSSNGLMGNIMGSVLLGIFALILLRSKVWKRVEKVPKIQ</sequence>
<dbReference type="EMBL" id="LMVM01000037">
    <property type="protein sequence ID" value="PAV03680.1"/>
    <property type="molecule type" value="Genomic_DNA"/>
</dbReference>
<feature type="transmembrane region" description="Helical" evidence="1">
    <location>
        <begin position="45"/>
        <end position="68"/>
    </location>
</feature>
<feature type="transmembrane region" description="Helical" evidence="1">
    <location>
        <begin position="80"/>
        <end position="98"/>
    </location>
</feature>
<keyword evidence="1" id="KW-0472">Membrane</keyword>
<keyword evidence="4" id="KW-1185">Reference proteome</keyword>
<feature type="transmembrane region" description="Helical" evidence="1">
    <location>
        <begin position="310"/>
        <end position="328"/>
    </location>
</feature>
<name>A0A2A2H2Z3_METBR</name>
<dbReference type="AlphaFoldDB" id="A0A2A2H2Z3"/>
<evidence type="ECO:0000313" key="3">
    <source>
        <dbReference type="EMBL" id="PAV03680.1"/>
    </source>
</evidence>
<feature type="transmembrane region" description="Helical" evidence="1">
    <location>
        <begin position="259"/>
        <end position="277"/>
    </location>
</feature>
<dbReference type="InterPro" id="IPR003675">
    <property type="entry name" value="Rce1/LyrA-like_dom"/>
</dbReference>
<accession>A0A2A2H2Z3</accession>
<dbReference type="RefSeq" id="WP_095652093.1">
    <property type="nucleotide sequence ID" value="NZ_LMVM01000037.1"/>
</dbReference>
<dbReference type="GO" id="GO:0080120">
    <property type="term" value="P:CAAX-box protein maturation"/>
    <property type="evidence" value="ECO:0007669"/>
    <property type="project" value="UniProtKB-ARBA"/>
</dbReference>
<protein>
    <recommendedName>
        <fullName evidence="2">CAAX prenyl protease 2/Lysostaphin resistance protein A-like domain-containing protein</fullName>
    </recommendedName>
</protein>
<gene>
    <name evidence="3" type="ORF">ASJ80_01545</name>
</gene>
<dbReference type="PANTHER" id="PTHR35797">
    <property type="entry name" value="PROTEASE-RELATED"/>
    <property type="match status" value="1"/>
</dbReference>
<dbReference type="GO" id="GO:0004175">
    <property type="term" value="F:endopeptidase activity"/>
    <property type="evidence" value="ECO:0007669"/>
    <property type="project" value="UniProtKB-ARBA"/>
</dbReference>
<feature type="transmembrane region" description="Helical" evidence="1">
    <location>
        <begin position="110"/>
        <end position="128"/>
    </location>
</feature>
<evidence type="ECO:0000313" key="4">
    <source>
        <dbReference type="Proteomes" id="UP000217784"/>
    </source>
</evidence>
<feature type="domain" description="CAAX prenyl protease 2/Lysostaphin resistance protein A-like" evidence="2">
    <location>
        <begin position="193"/>
        <end position="293"/>
    </location>
</feature>
<proteinExistence type="predicted"/>
<keyword evidence="1" id="KW-0812">Transmembrane</keyword>
<feature type="transmembrane region" description="Helical" evidence="1">
    <location>
        <begin position="218"/>
        <end position="239"/>
    </location>
</feature>
<dbReference type="Proteomes" id="UP000217784">
    <property type="component" value="Unassembled WGS sequence"/>
</dbReference>
<feature type="transmembrane region" description="Helical" evidence="1">
    <location>
        <begin position="182"/>
        <end position="206"/>
    </location>
</feature>